<feature type="transmembrane region" description="Helical" evidence="2">
    <location>
        <begin position="217"/>
        <end position="239"/>
    </location>
</feature>
<dbReference type="EMBL" id="JAFIMR010000006">
    <property type="protein sequence ID" value="KAI1877774.1"/>
    <property type="molecule type" value="Genomic_DNA"/>
</dbReference>
<evidence type="ECO:0000313" key="4">
    <source>
        <dbReference type="EMBL" id="KAI1877774.1"/>
    </source>
</evidence>
<keyword evidence="2" id="KW-1133">Transmembrane helix</keyword>
<accession>A0A9Q0ATU0</accession>
<feature type="signal peptide" evidence="3">
    <location>
        <begin position="1"/>
        <end position="22"/>
    </location>
</feature>
<comment type="caution">
    <text evidence="4">The sequence shown here is derived from an EMBL/GenBank/DDBJ whole genome shotgun (WGS) entry which is preliminary data.</text>
</comment>
<reference evidence="4" key="1">
    <citation type="submission" date="2021-03" db="EMBL/GenBank/DDBJ databases">
        <title>Revisited historic fungal species revealed as producer of novel bioactive compounds through whole genome sequencing and comparative genomics.</title>
        <authorList>
            <person name="Vignolle G.A."/>
            <person name="Hochenegger N."/>
            <person name="Mach R.L."/>
            <person name="Mach-Aigner A.R."/>
            <person name="Javad Rahimi M."/>
            <person name="Salim K.A."/>
            <person name="Chan C.M."/>
            <person name="Lim L.B.L."/>
            <person name="Cai F."/>
            <person name="Druzhinina I.S."/>
            <person name="U'Ren J.M."/>
            <person name="Derntl C."/>
        </authorList>
    </citation>
    <scope>NUCLEOTIDE SEQUENCE</scope>
    <source>
        <strain evidence="4">TUCIM 5799</strain>
    </source>
</reference>
<keyword evidence="3" id="KW-0732">Signal</keyword>
<name>A0A9Q0ATU0_9PEZI</name>
<sequence length="252" mass="26140">MAGFSHLISSLVYLVILACATASDRPQFTPNYGSTSAVEQLPTSAITPAPDHELVLRATAQTRDPRLCGFVSGESGMPYMCQPQQSCLWNSELSVVGCGTAWASTACLDYTHYLSGSCNSMNSRTGCCMNSEYPSCVTNSFTGSIKNGYYLINCAKPGNIGNFLAWDATTTGSSSSTQVIAGAAAETQVGSATSPTGVTPTSNTNTESGGITTSDKIAIGLGVGIGLPATIAAILTLWISLRNRNKYSIVGG</sequence>
<gene>
    <name evidence="4" type="ORF">JX265_003782</name>
</gene>
<keyword evidence="2" id="KW-0472">Membrane</keyword>
<protein>
    <submittedName>
        <fullName evidence="4">Uncharacterized protein</fullName>
    </submittedName>
</protein>
<keyword evidence="5" id="KW-1185">Reference proteome</keyword>
<organism evidence="4 5">
    <name type="scientific">Neoarthrinium moseri</name>
    <dbReference type="NCBI Taxonomy" id="1658444"/>
    <lineage>
        <taxon>Eukaryota</taxon>
        <taxon>Fungi</taxon>
        <taxon>Dikarya</taxon>
        <taxon>Ascomycota</taxon>
        <taxon>Pezizomycotina</taxon>
        <taxon>Sordariomycetes</taxon>
        <taxon>Xylariomycetidae</taxon>
        <taxon>Amphisphaeriales</taxon>
        <taxon>Apiosporaceae</taxon>
        <taxon>Neoarthrinium</taxon>
    </lineage>
</organism>
<proteinExistence type="predicted"/>
<keyword evidence="2" id="KW-0812">Transmembrane</keyword>
<evidence type="ECO:0000256" key="3">
    <source>
        <dbReference type="SAM" id="SignalP"/>
    </source>
</evidence>
<dbReference type="AlphaFoldDB" id="A0A9Q0ATU0"/>
<dbReference type="Proteomes" id="UP000829685">
    <property type="component" value="Unassembled WGS sequence"/>
</dbReference>
<feature type="chain" id="PRO_5040197755" evidence="3">
    <location>
        <begin position="23"/>
        <end position="252"/>
    </location>
</feature>
<evidence type="ECO:0000256" key="1">
    <source>
        <dbReference type="SAM" id="MobiDB-lite"/>
    </source>
</evidence>
<evidence type="ECO:0000313" key="5">
    <source>
        <dbReference type="Proteomes" id="UP000829685"/>
    </source>
</evidence>
<feature type="region of interest" description="Disordered" evidence="1">
    <location>
        <begin position="190"/>
        <end position="209"/>
    </location>
</feature>
<evidence type="ECO:0000256" key="2">
    <source>
        <dbReference type="SAM" id="Phobius"/>
    </source>
</evidence>